<dbReference type="CDD" id="cd05254">
    <property type="entry name" value="dTDP_HR_like_SDR_e"/>
    <property type="match status" value="1"/>
</dbReference>
<dbReference type="EMBL" id="JAVTTP010000001">
    <property type="protein sequence ID" value="MDT7828923.1"/>
    <property type="molecule type" value="Genomic_DNA"/>
</dbReference>
<dbReference type="InterPro" id="IPR005913">
    <property type="entry name" value="dTDP_dehydrorham_reduct"/>
</dbReference>
<organism evidence="8 9">
    <name type="scientific">Pricia mediterranea</name>
    <dbReference type="NCBI Taxonomy" id="3076079"/>
    <lineage>
        <taxon>Bacteria</taxon>
        <taxon>Pseudomonadati</taxon>
        <taxon>Bacteroidota</taxon>
        <taxon>Flavobacteriia</taxon>
        <taxon>Flavobacteriales</taxon>
        <taxon>Flavobacteriaceae</taxon>
        <taxon>Pricia</taxon>
    </lineage>
</organism>
<evidence type="ECO:0000256" key="4">
    <source>
        <dbReference type="ARBA" id="ARBA00017099"/>
    </source>
</evidence>
<comment type="caution">
    <text evidence="8">The sequence shown here is derived from an EMBL/GenBank/DDBJ whole genome shotgun (WGS) entry which is preliminary data.</text>
</comment>
<gene>
    <name evidence="8" type="primary">rfbD</name>
    <name evidence="8" type="ORF">RQM65_09645</name>
</gene>
<dbReference type="PANTHER" id="PTHR10491:SF4">
    <property type="entry name" value="METHIONINE ADENOSYLTRANSFERASE 2 SUBUNIT BETA"/>
    <property type="match status" value="1"/>
</dbReference>
<keyword evidence="6" id="KW-0521">NADP</keyword>
<keyword evidence="9" id="KW-1185">Reference proteome</keyword>
<comment type="catalytic activity">
    <reaction evidence="5">
        <text>dTDP-beta-L-rhamnose + NADP(+) = dTDP-4-dehydro-beta-L-rhamnose + NADPH + H(+)</text>
        <dbReference type="Rhea" id="RHEA:21796"/>
        <dbReference type="ChEBI" id="CHEBI:15378"/>
        <dbReference type="ChEBI" id="CHEBI:57510"/>
        <dbReference type="ChEBI" id="CHEBI:57783"/>
        <dbReference type="ChEBI" id="CHEBI:58349"/>
        <dbReference type="ChEBI" id="CHEBI:62830"/>
        <dbReference type="EC" id="1.1.1.133"/>
    </reaction>
</comment>
<dbReference type="RefSeq" id="WP_314014529.1">
    <property type="nucleotide sequence ID" value="NZ_JAVTTP010000001.1"/>
</dbReference>
<dbReference type="SUPFAM" id="SSF51735">
    <property type="entry name" value="NAD(P)-binding Rossmann-fold domains"/>
    <property type="match status" value="1"/>
</dbReference>
<sequence length="282" mass="31574">MSNVLVTGGRGQLATCIGQVAHIDDDNRFIYTDYTDLNITEEKEVERFFEDTNIQFCINCAAYTAVDQAEAEPKKADLVNHIGTRNLATACKKHRATLIHISTDFVFDGLQSLPYNEEAATRPLGIYGASKLAGETAIIEILEQHYIIRTSWLYSNYGDNFMKTMLRLGQERDSLSVVCDQIGTPTYGIDLARMVLNVLSNSTNMYGIYHYSNEGVASWYDFSKAIFDISGVECHVTPIAGADFPTSAERPAFSVLDKTKVKRDFGIDIPYWRDSLKACLKK</sequence>
<dbReference type="EC" id="1.1.1.133" evidence="3 6"/>
<reference evidence="8 9" key="1">
    <citation type="submission" date="2023-09" db="EMBL/GenBank/DDBJ databases">
        <title>Novel taxa isolated from Blanes Bay.</title>
        <authorList>
            <person name="Rey-Velasco X."/>
            <person name="Lucena T."/>
        </authorList>
    </citation>
    <scope>NUCLEOTIDE SEQUENCE [LARGE SCALE GENOMIC DNA]</scope>
    <source>
        <strain evidence="8 9">S334</strain>
    </source>
</reference>
<evidence type="ECO:0000256" key="1">
    <source>
        <dbReference type="ARBA" id="ARBA00004781"/>
    </source>
</evidence>
<feature type="domain" description="RmlD-like substrate binding" evidence="7">
    <location>
        <begin position="3"/>
        <end position="281"/>
    </location>
</feature>
<dbReference type="Pfam" id="PF04321">
    <property type="entry name" value="RmlD_sub_bind"/>
    <property type="match status" value="1"/>
</dbReference>
<keyword evidence="6 8" id="KW-0560">Oxidoreductase</keyword>
<evidence type="ECO:0000313" key="8">
    <source>
        <dbReference type="EMBL" id="MDT7828923.1"/>
    </source>
</evidence>
<dbReference type="Gene3D" id="3.90.25.10">
    <property type="entry name" value="UDP-galactose 4-epimerase, domain 1"/>
    <property type="match status" value="1"/>
</dbReference>
<dbReference type="InterPro" id="IPR036291">
    <property type="entry name" value="NAD(P)-bd_dom_sf"/>
</dbReference>
<dbReference type="GO" id="GO:0008831">
    <property type="term" value="F:dTDP-4-dehydrorhamnose reductase activity"/>
    <property type="evidence" value="ECO:0007669"/>
    <property type="project" value="UniProtKB-EC"/>
</dbReference>
<dbReference type="InterPro" id="IPR029903">
    <property type="entry name" value="RmlD-like-bd"/>
</dbReference>
<evidence type="ECO:0000256" key="6">
    <source>
        <dbReference type="RuleBase" id="RU364082"/>
    </source>
</evidence>
<evidence type="ECO:0000313" key="9">
    <source>
        <dbReference type="Proteomes" id="UP001250656"/>
    </source>
</evidence>
<dbReference type="NCBIfam" id="TIGR01214">
    <property type="entry name" value="rmlD"/>
    <property type="match status" value="1"/>
</dbReference>
<evidence type="ECO:0000256" key="2">
    <source>
        <dbReference type="ARBA" id="ARBA00010944"/>
    </source>
</evidence>
<evidence type="ECO:0000256" key="3">
    <source>
        <dbReference type="ARBA" id="ARBA00012929"/>
    </source>
</evidence>
<dbReference type="PANTHER" id="PTHR10491">
    <property type="entry name" value="DTDP-4-DEHYDRORHAMNOSE REDUCTASE"/>
    <property type="match status" value="1"/>
</dbReference>
<accession>A0ABU3L6S8</accession>
<comment type="similarity">
    <text evidence="2 6">Belongs to the dTDP-4-dehydrorhamnose reductase family.</text>
</comment>
<comment type="function">
    <text evidence="6">Catalyzes the reduction of dTDP-6-deoxy-L-lyxo-4-hexulose to yield dTDP-L-rhamnose.</text>
</comment>
<comment type="pathway">
    <text evidence="1 6">Carbohydrate biosynthesis; dTDP-L-rhamnose biosynthesis.</text>
</comment>
<evidence type="ECO:0000259" key="7">
    <source>
        <dbReference type="Pfam" id="PF04321"/>
    </source>
</evidence>
<dbReference type="Gene3D" id="3.40.50.720">
    <property type="entry name" value="NAD(P)-binding Rossmann-like Domain"/>
    <property type="match status" value="1"/>
</dbReference>
<evidence type="ECO:0000256" key="5">
    <source>
        <dbReference type="ARBA" id="ARBA00048200"/>
    </source>
</evidence>
<protein>
    <recommendedName>
        <fullName evidence="4 6">dTDP-4-dehydrorhamnose reductase</fullName>
        <ecNumber evidence="3 6">1.1.1.133</ecNumber>
    </recommendedName>
</protein>
<proteinExistence type="inferred from homology"/>
<name>A0ABU3L6S8_9FLAO</name>
<dbReference type="Proteomes" id="UP001250656">
    <property type="component" value="Unassembled WGS sequence"/>
</dbReference>